<evidence type="ECO:0000256" key="7">
    <source>
        <dbReference type="ARBA" id="ARBA00023136"/>
    </source>
</evidence>
<evidence type="ECO:0000256" key="2">
    <source>
        <dbReference type="ARBA" id="ARBA00022475"/>
    </source>
</evidence>
<evidence type="ECO:0000256" key="3">
    <source>
        <dbReference type="ARBA" id="ARBA00022676"/>
    </source>
</evidence>
<dbReference type="GO" id="GO:0009103">
    <property type="term" value="P:lipopolysaccharide biosynthetic process"/>
    <property type="evidence" value="ECO:0007669"/>
    <property type="project" value="UniProtKB-ARBA"/>
</dbReference>
<feature type="domain" description="Glycosyltransferase RgtA/B/C/D-like" evidence="9">
    <location>
        <begin position="99"/>
        <end position="239"/>
    </location>
</feature>
<feature type="transmembrane region" description="Helical" evidence="8">
    <location>
        <begin position="224"/>
        <end position="243"/>
    </location>
</feature>
<comment type="subcellular location">
    <subcellularLocation>
        <location evidence="1">Cell membrane</location>
        <topology evidence="1">Multi-pass membrane protein</topology>
    </subcellularLocation>
</comment>
<gene>
    <name evidence="10" type="ORF">A3F29_00840</name>
</gene>
<feature type="transmembrane region" description="Helical" evidence="8">
    <location>
        <begin position="154"/>
        <end position="171"/>
    </location>
</feature>
<feature type="transmembrane region" description="Helical" evidence="8">
    <location>
        <begin position="284"/>
        <end position="303"/>
    </location>
</feature>
<dbReference type="Proteomes" id="UP000177199">
    <property type="component" value="Unassembled WGS sequence"/>
</dbReference>
<dbReference type="GO" id="GO:0005886">
    <property type="term" value="C:plasma membrane"/>
    <property type="evidence" value="ECO:0007669"/>
    <property type="project" value="UniProtKB-SubCell"/>
</dbReference>
<dbReference type="EMBL" id="MFZV01000050">
    <property type="protein sequence ID" value="OGK30190.1"/>
    <property type="molecule type" value="Genomic_DNA"/>
</dbReference>
<keyword evidence="2" id="KW-1003">Cell membrane</keyword>
<feature type="transmembrane region" description="Helical" evidence="8">
    <location>
        <begin position="6"/>
        <end position="22"/>
    </location>
</feature>
<protein>
    <recommendedName>
        <fullName evidence="9">Glycosyltransferase RgtA/B/C/D-like domain-containing protein</fullName>
    </recommendedName>
</protein>
<dbReference type="PANTHER" id="PTHR33908">
    <property type="entry name" value="MANNOSYLTRANSFERASE YKCB-RELATED"/>
    <property type="match status" value="1"/>
</dbReference>
<evidence type="ECO:0000259" key="9">
    <source>
        <dbReference type="Pfam" id="PF13231"/>
    </source>
</evidence>
<dbReference type="AlphaFoldDB" id="A0A1F7HG23"/>
<feature type="transmembrane region" description="Helical" evidence="8">
    <location>
        <begin position="360"/>
        <end position="382"/>
    </location>
</feature>
<dbReference type="InterPro" id="IPR050297">
    <property type="entry name" value="LipidA_mod_glycosyltrf_83"/>
</dbReference>
<evidence type="ECO:0000256" key="5">
    <source>
        <dbReference type="ARBA" id="ARBA00022692"/>
    </source>
</evidence>
<dbReference type="InterPro" id="IPR038731">
    <property type="entry name" value="RgtA/B/C-like"/>
</dbReference>
<accession>A0A1F7HG23</accession>
<evidence type="ECO:0000256" key="6">
    <source>
        <dbReference type="ARBA" id="ARBA00022989"/>
    </source>
</evidence>
<evidence type="ECO:0000256" key="8">
    <source>
        <dbReference type="SAM" id="Phobius"/>
    </source>
</evidence>
<organism evidence="10 11">
    <name type="scientific">Candidatus Roizmanbacteria bacterium RIFCSPHIGHO2_12_FULL_33_9</name>
    <dbReference type="NCBI Taxonomy" id="1802045"/>
    <lineage>
        <taxon>Bacteria</taxon>
        <taxon>Candidatus Roizmaniibacteriota</taxon>
    </lineage>
</organism>
<dbReference type="GO" id="GO:0016763">
    <property type="term" value="F:pentosyltransferase activity"/>
    <property type="evidence" value="ECO:0007669"/>
    <property type="project" value="TreeGrafter"/>
</dbReference>
<name>A0A1F7HG23_9BACT</name>
<keyword evidence="5 8" id="KW-0812">Transmembrane</keyword>
<feature type="transmembrane region" description="Helical" evidence="8">
    <location>
        <begin position="100"/>
        <end position="121"/>
    </location>
</feature>
<sequence length="480" mass="55752">MKLKDIITIFVILIVALLLRLYKIDIPLADFHSWRQADTLAVSRNFVNKELNFLKPQYDDLSSIQSGIENPEGLRFVEFPVYNAIIALLYKYVPLLPLEVYGRLVTSFFSLILISIIYYFLRVEIGFLAAIVGSTIYAVFPFFVFFSRVVLPETTALSLAFISIFFTYLYSKSSRKVLSIIYFVFSSLFFSIALLVKPTVGFFLLTIFYLFFKKHNTSIFKKTSFYFYLMIIFAPFAAWRSYISQFPQGIPAFDWLIDKVNTPEGQVSIFFRPAFFRWIFFERINNIILGGYLTFFFILGILFKQKRFFLYSILVSSVLYLFTFQGGNVQHEYYQVLILPALSIFTALGVTYLMKYNRQFISPLFSLGITIFIFAFSFLVSYNHVKNYYSYSTDLVSISKIIKDITTSEDKIITDTVGDTTLLYLSERKGSPAPYNDLPTLKDKGYTFFATLSSDVAQQVELETDYEIVFQNEKFTLFKL</sequence>
<dbReference type="PANTHER" id="PTHR33908:SF11">
    <property type="entry name" value="MEMBRANE PROTEIN"/>
    <property type="match status" value="1"/>
</dbReference>
<feature type="transmembrane region" description="Helical" evidence="8">
    <location>
        <begin position="308"/>
        <end position="327"/>
    </location>
</feature>
<keyword evidence="3" id="KW-0328">Glycosyltransferase</keyword>
<evidence type="ECO:0000313" key="11">
    <source>
        <dbReference type="Proteomes" id="UP000177199"/>
    </source>
</evidence>
<evidence type="ECO:0000256" key="1">
    <source>
        <dbReference type="ARBA" id="ARBA00004651"/>
    </source>
</evidence>
<keyword evidence="7 8" id="KW-0472">Membrane</keyword>
<feature type="transmembrane region" description="Helical" evidence="8">
    <location>
        <begin position="333"/>
        <end position="353"/>
    </location>
</feature>
<feature type="transmembrane region" description="Helical" evidence="8">
    <location>
        <begin position="183"/>
        <end position="212"/>
    </location>
</feature>
<evidence type="ECO:0000256" key="4">
    <source>
        <dbReference type="ARBA" id="ARBA00022679"/>
    </source>
</evidence>
<keyword evidence="4" id="KW-0808">Transferase</keyword>
<comment type="caution">
    <text evidence="10">The sequence shown here is derived from an EMBL/GenBank/DDBJ whole genome shotgun (WGS) entry which is preliminary data.</text>
</comment>
<dbReference type="Pfam" id="PF13231">
    <property type="entry name" value="PMT_2"/>
    <property type="match status" value="1"/>
</dbReference>
<reference evidence="10 11" key="1">
    <citation type="journal article" date="2016" name="Nat. Commun.">
        <title>Thousands of microbial genomes shed light on interconnected biogeochemical processes in an aquifer system.</title>
        <authorList>
            <person name="Anantharaman K."/>
            <person name="Brown C.T."/>
            <person name="Hug L.A."/>
            <person name="Sharon I."/>
            <person name="Castelle C.J."/>
            <person name="Probst A.J."/>
            <person name="Thomas B.C."/>
            <person name="Singh A."/>
            <person name="Wilkins M.J."/>
            <person name="Karaoz U."/>
            <person name="Brodie E.L."/>
            <person name="Williams K.H."/>
            <person name="Hubbard S.S."/>
            <person name="Banfield J.F."/>
        </authorList>
    </citation>
    <scope>NUCLEOTIDE SEQUENCE [LARGE SCALE GENOMIC DNA]</scope>
</reference>
<feature type="transmembrane region" description="Helical" evidence="8">
    <location>
        <begin position="127"/>
        <end position="147"/>
    </location>
</feature>
<keyword evidence="6 8" id="KW-1133">Transmembrane helix</keyword>
<evidence type="ECO:0000313" key="10">
    <source>
        <dbReference type="EMBL" id="OGK30190.1"/>
    </source>
</evidence>
<proteinExistence type="predicted"/>